<dbReference type="RefSeq" id="WP_124026300.1">
    <property type="nucleotide sequence ID" value="NZ_JBHRSN010000005.1"/>
</dbReference>
<accession>A0A3N5YA34</accession>
<dbReference type="AlphaFoldDB" id="A0A3N5YA34"/>
<keyword evidence="3" id="KW-1185">Reference proteome</keyword>
<name>A0A3N5YA34_9ALTE</name>
<keyword evidence="1" id="KW-0732">Signal</keyword>
<gene>
    <name evidence="2" type="ORF">DRW07_02515</name>
</gene>
<evidence type="ECO:0008006" key="4">
    <source>
        <dbReference type="Google" id="ProtNLM"/>
    </source>
</evidence>
<feature type="signal peptide" evidence="1">
    <location>
        <begin position="1"/>
        <end position="25"/>
    </location>
</feature>
<dbReference type="Proteomes" id="UP000275281">
    <property type="component" value="Unassembled WGS sequence"/>
</dbReference>
<organism evidence="2 3">
    <name type="scientific">Alteromonas sediminis</name>
    <dbReference type="NCBI Taxonomy" id="2259342"/>
    <lineage>
        <taxon>Bacteria</taxon>
        <taxon>Pseudomonadati</taxon>
        <taxon>Pseudomonadota</taxon>
        <taxon>Gammaproteobacteria</taxon>
        <taxon>Alteromonadales</taxon>
        <taxon>Alteromonadaceae</taxon>
        <taxon>Alteromonas/Salinimonas group</taxon>
        <taxon>Alteromonas</taxon>
    </lineage>
</organism>
<evidence type="ECO:0000256" key="1">
    <source>
        <dbReference type="SAM" id="SignalP"/>
    </source>
</evidence>
<comment type="caution">
    <text evidence="2">The sequence shown here is derived from an EMBL/GenBank/DDBJ whole genome shotgun (WGS) entry which is preliminary data.</text>
</comment>
<reference evidence="2 3" key="1">
    <citation type="submission" date="2018-11" db="EMBL/GenBank/DDBJ databases">
        <authorList>
            <person name="Ye M.-Q."/>
            <person name="Du Z.-J."/>
        </authorList>
    </citation>
    <scope>NUCLEOTIDE SEQUENCE [LARGE SCALE GENOMIC DNA]</scope>
    <source>
        <strain evidence="2 3">U0105</strain>
    </source>
</reference>
<evidence type="ECO:0000313" key="3">
    <source>
        <dbReference type="Proteomes" id="UP000275281"/>
    </source>
</evidence>
<evidence type="ECO:0000313" key="2">
    <source>
        <dbReference type="EMBL" id="RPJ68299.1"/>
    </source>
</evidence>
<sequence>MSFRALFSMQWMVLVAAVGLVSATAAWVTQTPSTDAIALESRDGTWQSASFGYKQASGNTMKQIDMNALWGLTPKKDVEATASTPWALKGIIEDNGRKVAIIDVDIAAKSNTQDRYQRFLEGDTLPDGAVLVKINKSQVEFTKNGTSSVKRFFEQQ</sequence>
<dbReference type="EMBL" id="RPOK01000001">
    <property type="protein sequence ID" value="RPJ68299.1"/>
    <property type="molecule type" value="Genomic_DNA"/>
</dbReference>
<feature type="chain" id="PRO_5018293745" description="Type II secretion system protein GspC N-terminal domain-containing protein" evidence="1">
    <location>
        <begin position="26"/>
        <end position="156"/>
    </location>
</feature>
<proteinExistence type="predicted"/>
<dbReference type="OrthoDB" id="9875762at2"/>
<protein>
    <recommendedName>
        <fullName evidence="4">Type II secretion system protein GspC N-terminal domain-containing protein</fullName>
    </recommendedName>
</protein>